<gene>
    <name evidence="1" type="ORF">SAMN06265368_0751</name>
</gene>
<reference evidence="1 2" key="1">
    <citation type="submission" date="2017-09" db="EMBL/GenBank/DDBJ databases">
        <authorList>
            <person name="Ehlers B."/>
            <person name="Leendertz F.H."/>
        </authorList>
    </citation>
    <scope>NUCLEOTIDE SEQUENCE [LARGE SCALE GENOMIC DNA]</scope>
    <source>
        <strain evidence="1 2">DSM 18289</strain>
    </source>
</reference>
<dbReference type="Proteomes" id="UP000219439">
    <property type="component" value="Unassembled WGS sequence"/>
</dbReference>
<dbReference type="EMBL" id="OBEL01000001">
    <property type="protein sequence ID" value="SNZ07234.1"/>
    <property type="molecule type" value="Genomic_DNA"/>
</dbReference>
<proteinExistence type="predicted"/>
<evidence type="ECO:0000313" key="2">
    <source>
        <dbReference type="Proteomes" id="UP000219439"/>
    </source>
</evidence>
<organism evidence="1 2">
    <name type="scientific">Cohaesibacter gelatinilyticus</name>
    <dbReference type="NCBI Taxonomy" id="372072"/>
    <lineage>
        <taxon>Bacteria</taxon>
        <taxon>Pseudomonadati</taxon>
        <taxon>Pseudomonadota</taxon>
        <taxon>Alphaproteobacteria</taxon>
        <taxon>Hyphomicrobiales</taxon>
        <taxon>Cohaesibacteraceae</taxon>
    </lineage>
</organism>
<dbReference type="PANTHER" id="PTHR41247:SF1">
    <property type="entry name" value="HTH-TYPE TRANSCRIPTIONAL REPRESSOR YCNK"/>
    <property type="match status" value="1"/>
</dbReference>
<sequence>MCCHKSYKDTPLSRRKLMTGLGIIGLSTSLTLTTSALAQVKTPFGTPLPGELDSCPVCGMFPERYPDWIATVLYEDGHADHFDGAKDMFKYLLDMEKFAKGRSRDQIAKVGVTDYYATERIDATKALYVIGSDVLGPMGHDLIPHPDEYDAKEFTKDHLGRRTLTFSEITMDLLLALDKGEFLVK</sequence>
<protein>
    <submittedName>
        <fullName evidence="1">Nitrous oxide reductase accessory protein NosL</fullName>
    </submittedName>
</protein>
<name>A0A285NCJ3_9HYPH</name>
<dbReference type="RefSeq" id="WP_210200747.1">
    <property type="nucleotide sequence ID" value="NZ_OBEL01000001.1"/>
</dbReference>
<evidence type="ECO:0000313" key="1">
    <source>
        <dbReference type="EMBL" id="SNZ07234.1"/>
    </source>
</evidence>
<dbReference type="InterPro" id="IPR008719">
    <property type="entry name" value="N2O_reductase_NosL"/>
</dbReference>
<dbReference type="PANTHER" id="PTHR41247">
    <property type="entry name" value="HTH-TYPE TRANSCRIPTIONAL REPRESSOR YCNK"/>
    <property type="match status" value="1"/>
</dbReference>
<dbReference type="Pfam" id="PF05573">
    <property type="entry name" value="NosL"/>
    <property type="match status" value="1"/>
</dbReference>
<keyword evidence="2" id="KW-1185">Reference proteome</keyword>
<dbReference type="Gene3D" id="3.30.70.2050">
    <property type="match status" value="1"/>
</dbReference>
<dbReference type="SUPFAM" id="SSF160387">
    <property type="entry name" value="NosL/MerB-like"/>
    <property type="match status" value="1"/>
</dbReference>
<dbReference type="AlphaFoldDB" id="A0A285NCJ3"/>
<accession>A0A285NCJ3</accession>